<name>A0AAW5CNT8_9FIRM</name>
<dbReference type="Proteomes" id="UP001200089">
    <property type="component" value="Unassembled WGS sequence"/>
</dbReference>
<organism evidence="1 2">
    <name type="scientific">Blautia massiliensis</name>
    <name type="common">ex Durand et al. 2017</name>
    <dbReference type="NCBI Taxonomy" id="1737424"/>
    <lineage>
        <taxon>Bacteria</taxon>
        <taxon>Bacillati</taxon>
        <taxon>Bacillota</taxon>
        <taxon>Clostridia</taxon>
        <taxon>Lachnospirales</taxon>
        <taxon>Lachnospiraceae</taxon>
        <taxon>Blautia</taxon>
    </lineage>
</organism>
<protein>
    <submittedName>
        <fullName evidence="1">AAA family ATPase</fullName>
    </submittedName>
</protein>
<dbReference type="PANTHER" id="PTHR40396">
    <property type="entry name" value="ATPASE-LIKE PROTEIN"/>
    <property type="match status" value="1"/>
</dbReference>
<dbReference type="InterPro" id="IPR027417">
    <property type="entry name" value="P-loop_NTPase"/>
</dbReference>
<dbReference type="SUPFAM" id="SSF52540">
    <property type="entry name" value="P-loop containing nucleoside triphosphate hydrolases"/>
    <property type="match status" value="1"/>
</dbReference>
<reference evidence="1" key="1">
    <citation type="submission" date="2022-01" db="EMBL/GenBank/DDBJ databases">
        <title>Collection of gut derived symbiotic bacterial strains cultured from healthy donors.</title>
        <authorList>
            <person name="Lin H."/>
            <person name="Kohout C."/>
            <person name="Waligurski E."/>
            <person name="Pamer E.G."/>
        </authorList>
    </citation>
    <scope>NUCLEOTIDE SEQUENCE</scope>
    <source>
        <strain evidence="1">DFI.1.11</strain>
    </source>
</reference>
<dbReference type="Gene3D" id="3.40.50.300">
    <property type="entry name" value="P-loop containing nucleotide triphosphate hydrolases"/>
    <property type="match status" value="1"/>
</dbReference>
<dbReference type="RefSeq" id="WP_173739591.1">
    <property type="nucleotide sequence ID" value="NZ_JAAIUP010000006.1"/>
</dbReference>
<evidence type="ECO:0000313" key="2">
    <source>
        <dbReference type="Proteomes" id="UP001200089"/>
    </source>
</evidence>
<evidence type="ECO:0000313" key="1">
    <source>
        <dbReference type="EMBL" id="MCG5033719.1"/>
    </source>
</evidence>
<dbReference type="EMBL" id="JAKNDE010000009">
    <property type="protein sequence ID" value="MCG5033719.1"/>
    <property type="molecule type" value="Genomic_DNA"/>
</dbReference>
<dbReference type="PANTHER" id="PTHR40396:SF1">
    <property type="entry name" value="ATPASE AAA-TYPE CORE DOMAIN-CONTAINING PROTEIN"/>
    <property type="match status" value="1"/>
</dbReference>
<dbReference type="GO" id="GO:0005524">
    <property type="term" value="F:ATP binding"/>
    <property type="evidence" value="ECO:0007669"/>
    <property type="project" value="InterPro"/>
</dbReference>
<proteinExistence type="predicted"/>
<comment type="caution">
    <text evidence="1">The sequence shown here is derived from an EMBL/GenBank/DDBJ whole genome shotgun (WGS) entry which is preliminary data.</text>
</comment>
<accession>A0AAW5CNT8</accession>
<gene>
    <name evidence="1" type="ORF">L0P48_08870</name>
</gene>
<dbReference type="AlphaFoldDB" id="A0AAW5CNT8"/>
<dbReference type="GO" id="GO:0016887">
    <property type="term" value="F:ATP hydrolysis activity"/>
    <property type="evidence" value="ECO:0007669"/>
    <property type="project" value="InterPro"/>
</dbReference>
<sequence>MKDVYLVNYSVKGIKTLDQTVSLSFYKKTISKEPDTQDYNIKGIYGMNGSGKSGIVTSVEILRNLLTNPGYLANPVAQKNLDEMINKKLNKLDITAEYIVKIPENVLLFKYNIILSKNIIGKYHISYEKLAVKNATSRSEGMTFVYEIIDGTVKFLYSQEKTEKDIIPKTMNLLAMSSMSSLFYEKFFIPSLKEGKQEKSFIWNSLLILNILGMKLHVYVDESDDHREYVTRNSMEYYNEEKHETENDEWINSLLEMDSDHLNVLKITQNYVPEASYSHFEKTVNRLYEFLRIFKSDLQNIEIDRKEKDNIWICDLIMVYEDYKIHAEFESTGIKKLIKLFAYLNEMVRGSIVFIDELDSNLHDVYLCALLEYLMEYGEGQLCFTTHNVGPMDILKQHKKSIDFLSEDHKIYSWVTNGNYSPSKLYRNGMIEGSPFNVDSIDFIGVFGVGEEDE</sequence>